<dbReference type="Gene3D" id="3.30.450.20">
    <property type="entry name" value="PAS domain"/>
    <property type="match status" value="1"/>
</dbReference>
<accession>A0A366I789</accession>
<sequence length="70" mass="8044">MLISVPIFTRDGRYKGFIAGSIYLKKPNILSALLDEHYYRDGSYIYVTDQDGQILYHKDTNRIGKMGSIL</sequence>
<reference evidence="1 2" key="1">
    <citation type="submission" date="2018-06" db="EMBL/GenBank/DDBJ databases">
        <title>Genomic Encyclopedia of Type Strains, Phase IV (KMG-IV): sequencing the most valuable type-strain genomes for metagenomic binning, comparative biology and taxonomic classification.</title>
        <authorList>
            <person name="Goeker M."/>
        </authorList>
    </citation>
    <scope>NUCLEOTIDE SEQUENCE [LARGE SCALE GENOMIC DNA]</scope>
    <source>
        <strain evidence="1 2">DSM 30166</strain>
    </source>
</reference>
<evidence type="ECO:0000313" key="1">
    <source>
        <dbReference type="EMBL" id="RBP64838.1"/>
    </source>
</evidence>
<comment type="caution">
    <text evidence="1">The sequence shown here is derived from an EMBL/GenBank/DDBJ whole genome shotgun (WGS) entry which is preliminary data.</text>
</comment>
<proteinExistence type="predicted"/>
<evidence type="ECO:0000313" key="2">
    <source>
        <dbReference type="Proteomes" id="UP000253046"/>
    </source>
</evidence>
<dbReference type="EMBL" id="QNRY01000006">
    <property type="protein sequence ID" value="RBP64838.1"/>
    <property type="molecule type" value="Genomic_DNA"/>
</dbReference>
<dbReference type="Proteomes" id="UP000253046">
    <property type="component" value="Unassembled WGS sequence"/>
</dbReference>
<keyword evidence="2" id="KW-1185">Reference proteome</keyword>
<gene>
    <name evidence="1" type="ORF">DES54_10663</name>
</gene>
<name>A0A366I789_9GAMM</name>
<dbReference type="SUPFAM" id="SSF103190">
    <property type="entry name" value="Sensory domain-like"/>
    <property type="match status" value="1"/>
</dbReference>
<organism evidence="1 2">
    <name type="scientific">Brenneria salicis ATCC 15712 = DSM 30166</name>
    <dbReference type="NCBI Taxonomy" id="714314"/>
    <lineage>
        <taxon>Bacteria</taxon>
        <taxon>Pseudomonadati</taxon>
        <taxon>Pseudomonadota</taxon>
        <taxon>Gammaproteobacteria</taxon>
        <taxon>Enterobacterales</taxon>
        <taxon>Pectobacteriaceae</taxon>
        <taxon>Brenneria</taxon>
    </lineage>
</organism>
<dbReference type="AlphaFoldDB" id="A0A366I789"/>
<evidence type="ECO:0008006" key="3">
    <source>
        <dbReference type="Google" id="ProtNLM"/>
    </source>
</evidence>
<protein>
    <recommendedName>
        <fullName evidence="3">Cache domain-containing protein</fullName>
    </recommendedName>
</protein>
<dbReference type="InterPro" id="IPR029151">
    <property type="entry name" value="Sensor-like_sf"/>
</dbReference>